<feature type="non-terminal residue" evidence="2">
    <location>
        <position position="1"/>
    </location>
</feature>
<feature type="domain" description="Bacterial repeat" evidence="1">
    <location>
        <begin position="202"/>
        <end position="254"/>
    </location>
</feature>
<accession>X1PGZ4</accession>
<sequence>GSLGTPVLADEPPVMNHQFYGDVTSQGDPVDEGVSVVAKVNGEPCGSTTVYIEDAKSKYNFEVSGEVASPGDPIEFYVDDVKAALYDVEADEYMDSYPFGPPDYRTELDLALGEAPAEYTLTVASTTGGSVTEPVDAISTYDAGTVVDLLAVPDTDYEFLNWTGDVDMVTDVDAADTTITMNGDYSITANFEPITPPTYALTMAAAPVIGGTATDVIGLSPYAEGAEVSIAAVAEEGYQFVDWTALAGTFLDATQ</sequence>
<feature type="domain" description="Bacterial repeat" evidence="1">
    <location>
        <begin position="119"/>
        <end position="194"/>
    </location>
</feature>
<dbReference type="InterPro" id="IPR044060">
    <property type="entry name" value="Bacterial_rp_domain"/>
</dbReference>
<feature type="non-terminal residue" evidence="2">
    <location>
        <position position="255"/>
    </location>
</feature>
<dbReference type="AlphaFoldDB" id="X1PGZ4"/>
<comment type="caution">
    <text evidence="2">The sequence shown here is derived from an EMBL/GenBank/DDBJ whole genome shotgun (WGS) entry which is preliminary data.</text>
</comment>
<organism evidence="2">
    <name type="scientific">marine sediment metagenome</name>
    <dbReference type="NCBI Taxonomy" id="412755"/>
    <lineage>
        <taxon>unclassified sequences</taxon>
        <taxon>metagenomes</taxon>
        <taxon>ecological metagenomes</taxon>
    </lineage>
</organism>
<evidence type="ECO:0000259" key="1">
    <source>
        <dbReference type="Pfam" id="PF18998"/>
    </source>
</evidence>
<dbReference type="EMBL" id="BARV01030472">
    <property type="protein sequence ID" value="GAI41756.1"/>
    <property type="molecule type" value="Genomic_DNA"/>
</dbReference>
<gene>
    <name evidence="2" type="ORF">S06H3_48397</name>
</gene>
<name>X1PGZ4_9ZZZZ</name>
<reference evidence="2" key="1">
    <citation type="journal article" date="2014" name="Front. Microbiol.">
        <title>High frequency of phylogenetically diverse reductive dehalogenase-homologous genes in deep subseafloor sedimentary metagenomes.</title>
        <authorList>
            <person name="Kawai M."/>
            <person name="Futagami T."/>
            <person name="Toyoda A."/>
            <person name="Takaki Y."/>
            <person name="Nishi S."/>
            <person name="Hori S."/>
            <person name="Arai W."/>
            <person name="Tsubouchi T."/>
            <person name="Morono Y."/>
            <person name="Uchiyama I."/>
            <person name="Ito T."/>
            <person name="Fujiyama A."/>
            <person name="Inagaki F."/>
            <person name="Takami H."/>
        </authorList>
    </citation>
    <scope>NUCLEOTIDE SEQUENCE</scope>
    <source>
        <strain evidence="2">Expedition CK06-06</strain>
    </source>
</reference>
<proteinExistence type="predicted"/>
<dbReference type="Pfam" id="PF18998">
    <property type="entry name" value="Flg_new_2"/>
    <property type="match status" value="2"/>
</dbReference>
<protein>
    <recommendedName>
        <fullName evidence="1">Bacterial repeat domain-containing protein</fullName>
    </recommendedName>
</protein>
<evidence type="ECO:0000313" key="2">
    <source>
        <dbReference type="EMBL" id="GAI41756.1"/>
    </source>
</evidence>